<dbReference type="HOGENOM" id="CLU_2513549_0_0_1"/>
<dbReference type="EMBL" id="KN832152">
    <property type="protein sequence ID" value="KIN93592.1"/>
    <property type="molecule type" value="Genomic_DNA"/>
</dbReference>
<organism evidence="1 2">
    <name type="scientific">Pisolithus tinctorius Marx 270</name>
    <dbReference type="NCBI Taxonomy" id="870435"/>
    <lineage>
        <taxon>Eukaryota</taxon>
        <taxon>Fungi</taxon>
        <taxon>Dikarya</taxon>
        <taxon>Basidiomycota</taxon>
        <taxon>Agaricomycotina</taxon>
        <taxon>Agaricomycetes</taxon>
        <taxon>Agaricomycetidae</taxon>
        <taxon>Boletales</taxon>
        <taxon>Sclerodermatineae</taxon>
        <taxon>Pisolithaceae</taxon>
        <taxon>Pisolithus</taxon>
    </lineage>
</organism>
<sequence>MGYVAIQRFYIHSLDRSTSSSVSAGLFHRSVCSTSSPGQFNFLLYRCRLISSFFFFLFGINNTWERWRACLPRSEINRQQKGKEH</sequence>
<keyword evidence="2" id="KW-1185">Reference proteome</keyword>
<dbReference type="InParanoid" id="A0A0C3I900"/>
<evidence type="ECO:0000313" key="2">
    <source>
        <dbReference type="Proteomes" id="UP000054217"/>
    </source>
</evidence>
<gene>
    <name evidence="1" type="ORF">M404DRAFT_487852</name>
</gene>
<reference evidence="1 2" key="1">
    <citation type="submission" date="2014-04" db="EMBL/GenBank/DDBJ databases">
        <authorList>
            <consortium name="DOE Joint Genome Institute"/>
            <person name="Kuo A."/>
            <person name="Kohler A."/>
            <person name="Costa M.D."/>
            <person name="Nagy L.G."/>
            <person name="Floudas D."/>
            <person name="Copeland A."/>
            <person name="Barry K.W."/>
            <person name="Cichocki N."/>
            <person name="Veneault-Fourrey C."/>
            <person name="LaButti K."/>
            <person name="Lindquist E.A."/>
            <person name="Lipzen A."/>
            <person name="Lundell T."/>
            <person name="Morin E."/>
            <person name="Murat C."/>
            <person name="Sun H."/>
            <person name="Tunlid A."/>
            <person name="Henrissat B."/>
            <person name="Grigoriev I.V."/>
            <person name="Hibbett D.S."/>
            <person name="Martin F."/>
            <person name="Nordberg H.P."/>
            <person name="Cantor M.N."/>
            <person name="Hua S.X."/>
        </authorList>
    </citation>
    <scope>NUCLEOTIDE SEQUENCE [LARGE SCALE GENOMIC DNA]</scope>
    <source>
        <strain evidence="1 2">Marx 270</strain>
    </source>
</reference>
<proteinExistence type="predicted"/>
<accession>A0A0C3I900</accession>
<name>A0A0C3I900_PISTI</name>
<dbReference type="AlphaFoldDB" id="A0A0C3I900"/>
<evidence type="ECO:0000313" key="1">
    <source>
        <dbReference type="EMBL" id="KIN93592.1"/>
    </source>
</evidence>
<dbReference type="Proteomes" id="UP000054217">
    <property type="component" value="Unassembled WGS sequence"/>
</dbReference>
<protein>
    <submittedName>
        <fullName evidence="1">Uncharacterized protein</fullName>
    </submittedName>
</protein>
<reference evidence="2" key="2">
    <citation type="submission" date="2015-01" db="EMBL/GenBank/DDBJ databases">
        <title>Evolutionary Origins and Diversification of the Mycorrhizal Mutualists.</title>
        <authorList>
            <consortium name="DOE Joint Genome Institute"/>
            <consortium name="Mycorrhizal Genomics Consortium"/>
            <person name="Kohler A."/>
            <person name="Kuo A."/>
            <person name="Nagy L.G."/>
            <person name="Floudas D."/>
            <person name="Copeland A."/>
            <person name="Barry K.W."/>
            <person name="Cichocki N."/>
            <person name="Veneault-Fourrey C."/>
            <person name="LaButti K."/>
            <person name="Lindquist E.A."/>
            <person name="Lipzen A."/>
            <person name="Lundell T."/>
            <person name="Morin E."/>
            <person name="Murat C."/>
            <person name="Riley R."/>
            <person name="Ohm R."/>
            <person name="Sun H."/>
            <person name="Tunlid A."/>
            <person name="Henrissat B."/>
            <person name="Grigoriev I.V."/>
            <person name="Hibbett D.S."/>
            <person name="Martin F."/>
        </authorList>
    </citation>
    <scope>NUCLEOTIDE SEQUENCE [LARGE SCALE GENOMIC DNA]</scope>
    <source>
        <strain evidence="2">Marx 270</strain>
    </source>
</reference>